<dbReference type="InterPro" id="IPR043358">
    <property type="entry name" value="GNL1-like"/>
</dbReference>
<dbReference type="GO" id="GO:0003924">
    <property type="term" value="F:GTPase activity"/>
    <property type="evidence" value="ECO:0007669"/>
    <property type="project" value="InterPro"/>
</dbReference>
<evidence type="ECO:0000313" key="4">
    <source>
        <dbReference type="EMBL" id="THH28093.1"/>
    </source>
</evidence>
<evidence type="ECO:0000256" key="3">
    <source>
        <dbReference type="SAM" id="MobiDB-lite"/>
    </source>
</evidence>
<name>A0A4V3XI71_9APHY</name>
<organism evidence="4 5">
    <name type="scientific">Antrodiella citrinella</name>
    <dbReference type="NCBI Taxonomy" id="2447956"/>
    <lineage>
        <taxon>Eukaryota</taxon>
        <taxon>Fungi</taxon>
        <taxon>Dikarya</taxon>
        <taxon>Basidiomycota</taxon>
        <taxon>Agaricomycotina</taxon>
        <taxon>Agaricomycetes</taxon>
        <taxon>Polyporales</taxon>
        <taxon>Steccherinaceae</taxon>
        <taxon>Antrodiella</taxon>
    </lineage>
</organism>
<evidence type="ECO:0000256" key="1">
    <source>
        <dbReference type="ARBA" id="ARBA00022741"/>
    </source>
</evidence>
<dbReference type="AlphaFoldDB" id="A0A4V3XI71"/>
<gene>
    <name evidence="4" type="ORF">EUX98_g6079</name>
</gene>
<evidence type="ECO:0000256" key="2">
    <source>
        <dbReference type="ARBA" id="ARBA00023134"/>
    </source>
</evidence>
<comment type="caution">
    <text evidence="4">The sequence shown here is derived from an EMBL/GenBank/DDBJ whole genome shotgun (WGS) entry which is preliminary data.</text>
</comment>
<feature type="region of interest" description="Disordered" evidence="3">
    <location>
        <begin position="122"/>
        <end position="187"/>
    </location>
</feature>
<keyword evidence="1" id="KW-0547">Nucleotide-binding</keyword>
<protein>
    <submittedName>
        <fullName evidence="4">Uncharacterized protein</fullName>
    </submittedName>
</protein>
<proteinExistence type="predicted"/>
<dbReference type="Proteomes" id="UP000308730">
    <property type="component" value="Unassembled WGS sequence"/>
</dbReference>
<dbReference type="PANTHER" id="PTHR45709:SF3">
    <property type="entry name" value="GUANINE NUCLEOTIDE-BINDING PROTEIN-LIKE 1"/>
    <property type="match status" value="1"/>
</dbReference>
<dbReference type="PANTHER" id="PTHR45709">
    <property type="entry name" value="LARGE SUBUNIT GTPASE 1 HOMOLOG-RELATED"/>
    <property type="match status" value="1"/>
</dbReference>
<dbReference type="GO" id="GO:0005525">
    <property type="term" value="F:GTP binding"/>
    <property type="evidence" value="ECO:0007669"/>
    <property type="project" value="UniProtKB-KW"/>
</dbReference>
<keyword evidence="5" id="KW-1185">Reference proteome</keyword>
<dbReference type="EMBL" id="SGPM01000202">
    <property type="protein sequence ID" value="THH28093.1"/>
    <property type="molecule type" value="Genomic_DNA"/>
</dbReference>
<feature type="non-terminal residue" evidence="4">
    <location>
        <position position="1"/>
    </location>
</feature>
<feature type="region of interest" description="Disordered" evidence="3">
    <location>
        <begin position="1"/>
        <end position="23"/>
    </location>
</feature>
<accession>A0A4V3XI71</accession>
<evidence type="ECO:0000313" key="5">
    <source>
        <dbReference type="Proteomes" id="UP000308730"/>
    </source>
</evidence>
<dbReference type="OrthoDB" id="3261732at2759"/>
<sequence>HILDLAHPSLNEPQAEDKRTWRGGATRAREAKVLEWTAIDVLLAYANKKAWVVARSGRPDVMRAGNAILRLLAEGKISWAFWPEDTPRDVRDAHSKAGHGIWIPNGNDAAALLRCGDMDDQAGESELEEESSEGPEDDDDVELGSDDVELGSDDVELGSDDVELGSDDEDADEEEEDEDEEVDVAKN</sequence>
<keyword evidence="2" id="KW-0342">GTP-binding</keyword>
<reference evidence="4 5" key="1">
    <citation type="submission" date="2019-02" db="EMBL/GenBank/DDBJ databases">
        <title>Genome sequencing of the rare red list fungi Antrodiella citrinella (Flaviporus citrinellus).</title>
        <authorList>
            <person name="Buettner E."/>
            <person name="Kellner H."/>
        </authorList>
    </citation>
    <scope>NUCLEOTIDE SEQUENCE [LARGE SCALE GENOMIC DNA]</scope>
    <source>
        <strain evidence="4 5">DSM 108506</strain>
    </source>
</reference>